<evidence type="ECO:0000256" key="4">
    <source>
        <dbReference type="ARBA" id="ARBA00022989"/>
    </source>
</evidence>
<organism evidence="8 9">
    <name type="scientific">Volvox africanus</name>
    <dbReference type="NCBI Taxonomy" id="51714"/>
    <lineage>
        <taxon>Eukaryota</taxon>
        <taxon>Viridiplantae</taxon>
        <taxon>Chlorophyta</taxon>
        <taxon>core chlorophytes</taxon>
        <taxon>Chlorophyceae</taxon>
        <taxon>CS clade</taxon>
        <taxon>Chlamydomonadales</taxon>
        <taxon>Volvocaceae</taxon>
        <taxon>Volvox</taxon>
    </lineage>
</organism>
<comment type="similarity">
    <text evidence="2">Belongs to the CTL (choline transporter-like) family.</text>
</comment>
<feature type="transmembrane region" description="Helical" evidence="7">
    <location>
        <begin position="254"/>
        <end position="280"/>
    </location>
</feature>
<feature type="transmembrane region" description="Helical" evidence="7">
    <location>
        <begin position="635"/>
        <end position="661"/>
    </location>
</feature>
<keyword evidence="9" id="KW-1185">Reference proteome</keyword>
<dbReference type="PANTHER" id="PTHR12385">
    <property type="entry name" value="CHOLINE TRANSPORTER-LIKE (SLC FAMILY 44)"/>
    <property type="match status" value="1"/>
</dbReference>
<evidence type="ECO:0000256" key="7">
    <source>
        <dbReference type="SAM" id="Phobius"/>
    </source>
</evidence>
<evidence type="ECO:0000256" key="5">
    <source>
        <dbReference type="ARBA" id="ARBA00023136"/>
    </source>
</evidence>
<evidence type="ECO:0000256" key="2">
    <source>
        <dbReference type="ARBA" id="ARBA00007168"/>
    </source>
</evidence>
<evidence type="ECO:0000313" key="8">
    <source>
        <dbReference type="EMBL" id="GLI61528.1"/>
    </source>
</evidence>
<keyword evidence="3 7" id="KW-0812">Transmembrane</keyword>
<dbReference type="PANTHER" id="PTHR12385:SF98">
    <property type="entry name" value="CHOLINE TRANSPORTER-LIKE PROTEIN"/>
    <property type="match status" value="1"/>
</dbReference>
<evidence type="ECO:0000256" key="3">
    <source>
        <dbReference type="ARBA" id="ARBA00022692"/>
    </source>
</evidence>
<feature type="transmembrane region" description="Helical" evidence="7">
    <location>
        <begin position="315"/>
        <end position="337"/>
    </location>
</feature>
<feature type="compositionally biased region" description="Polar residues" evidence="6">
    <location>
        <begin position="877"/>
        <end position="886"/>
    </location>
</feature>
<feature type="transmembrane region" description="Helical" evidence="7">
    <location>
        <begin position="357"/>
        <end position="385"/>
    </location>
</feature>
<accession>A0ABQ5RWE8</accession>
<protein>
    <submittedName>
        <fullName evidence="8">Uncharacterized protein</fullName>
    </submittedName>
</protein>
<feature type="transmembrane region" description="Helical" evidence="7">
    <location>
        <begin position="286"/>
        <end position="308"/>
    </location>
</feature>
<comment type="caution">
    <text evidence="8">The sequence shown here is derived from an EMBL/GenBank/DDBJ whole genome shotgun (WGS) entry which is preliminary data.</text>
</comment>
<dbReference type="InterPro" id="IPR007603">
    <property type="entry name" value="Choline_transptr-like"/>
</dbReference>
<reference evidence="8 9" key="1">
    <citation type="journal article" date="2023" name="IScience">
        <title>Expanded male sex-determining region conserved during the evolution of homothallism in the green alga Volvox.</title>
        <authorList>
            <person name="Yamamoto K."/>
            <person name="Matsuzaki R."/>
            <person name="Mahakham W."/>
            <person name="Heman W."/>
            <person name="Sekimoto H."/>
            <person name="Kawachi M."/>
            <person name="Minakuchi Y."/>
            <person name="Toyoda A."/>
            <person name="Nozaki H."/>
        </authorList>
    </citation>
    <scope>NUCLEOTIDE SEQUENCE [LARGE SCALE GENOMIC DNA]</scope>
    <source>
        <strain evidence="8 9">NIES-4468</strain>
    </source>
</reference>
<sequence length="908" mass="95800">MPAMANDMEPLLSAYHFNYTQRPRRDKAWALAYYLLLLLTLGWALISVVLRPLVRSLLTLRPELLAIFSTTDYLNNPNLCPMEVTAQNPAQSTGAGALIIRAGAKAHAVIAPMLRRRTTAEWASTARLGDVAVGAPDDQYGHPDEVIVRNTLGPQRMRPSSSQQSERPVGNLHDLQTIIRRLELPKETSSDLHLEEGVHLHSYTDLSFRALDDSDTNDLNPDSYLDSDDVPQSRVDLTAMEGSSASDDGLVPRALLSFGGLLLLISLGAAVVLAFLFLLALRHSPWALVLLACGLQVGAALASAVVAVKAGNSGLALMLLLVAAAIAVSLYCGREALGLVSRLLGLAAVVLRDNPLLLGLVVILKMALAGATVLLLVAAAVVLVAKDLVPNPLRAGNTDCMTPAGQQVMCCSLAPSAALPAYLPAVTITLAWTLLLLFELKVYVVSGVVAQWYFSPAGHLVSGGYYPAGEVGGGHGGGGGGMYGADDVREGGIAGDIGAVGSGCVVLRGCAGFSSSRALVASLCHALGPSFGSLCAASGVLGTTAYLRAIVNGTMAGSRRSSALKFGPDACCYNGLHGCAVGLRSFCCSCVMTVLEQLTKFATVQMSMSGLGFWRASQEAVALLRRNFMDAYSMWWYMPMVLHCGAAAFAATWGYVAYWLLARQCWPAQLTPSAPLSASAAATLGALAAATAELVLSFVCSVLVNISDALFICFVLDRDSAAVTWRDLHGVFGSLPCCTAARAAAEAHNSMHPQYYHHCGSTGGYGHHNATPSPPAHYYVPPPASTYGGPYATYSYQVPPESIGAGLMQLGHTIGYGQRYNRAQYSGGHGRVGGFWGWLRSPSGSGSGLYGMPVGGSRYDRPQYPPPAVLSPPYSDQRFSMLSPSQLGPLPAPPYFGSPHPSAWPTRR</sequence>
<feature type="region of interest" description="Disordered" evidence="6">
    <location>
        <begin position="861"/>
        <end position="908"/>
    </location>
</feature>
<gene>
    <name evidence="8" type="ORF">VaNZ11_003912</name>
</gene>
<feature type="transmembrane region" description="Helical" evidence="7">
    <location>
        <begin position="31"/>
        <end position="54"/>
    </location>
</feature>
<dbReference type="Proteomes" id="UP001165090">
    <property type="component" value="Unassembled WGS sequence"/>
</dbReference>
<name>A0ABQ5RWE8_9CHLO</name>
<keyword evidence="4 7" id="KW-1133">Transmembrane helix</keyword>
<dbReference type="Pfam" id="PF04515">
    <property type="entry name" value="Choline_transpo"/>
    <property type="match status" value="1"/>
</dbReference>
<evidence type="ECO:0000256" key="1">
    <source>
        <dbReference type="ARBA" id="ARBA00004141"/>
    </source>
</evidence>
<proteinExistence type="inferred from homology"/>
<evidence type="ECO:0000313" key="9">
    <source>
        <dbReference type="Proteomes" id="UP001165090"/>
    </source>
</evidence>
<keyword evidence="5 7" id="KW-0472">Membrane</keyword>
<comment type="subcellular location">
    <subcellularLocation>
        <location evidence="1">Membrane</location>
        <topology evidence="1">Multi-pass membrane protein</topology>
    </subcellularLocation>
</comment>
<evidence type="ECO:0000256" key="6">
    <source>
        <dbReference type="SAM" id="MobiDB-lite"/>
    </source>
</evidence>
<dbReference type="EMBL" id="BSDZ01000010">
    <property type="protein sequence ID" value="GLI61528.1"/>
    <property type="molecule type" value="Genomic_DNA"/>
</dbReference>